<dbReference type="SMART" id="SM00866">
    <property type="entry name" value="UTRA"/>
    <property type="match status" value="1"/>
</dbReference>
<dbReference type="Proteomes" id="UP000184452">
    <property type="component" value="Unassembled WGS sequence"/>
</dbReference>
<dbReference type="GO" id="GO:0045892">
    <property type="term" value="P:negative regulation of DNA-templated transcription"/>
    <property type="evidence" value="ECO:0007669"/>
    <property type="project" value="TreeGrafter"/>
</dbReference>
<keyword evidence="1" id="KW-0805">Transcription regulation</keyword>
<name>A0A1M6NSD5_9ACTN</name>
<gene>
    <name evidence="6" type="ORF">SAMN05421803_11279</name>
</gene>
<dbReference type="Pfam" id="PF07702">
    <property type="entry name" value="UTRA"/>
    <property type="match status" value="1"/>
</dbReference>
<evidence type="ECO:0000256" key="3">
    <source>
        <dbReference type="ARBA" id="ARBA00023163"/>
    </source>
</evidence>
<dbReference type="InterPro" id="IPR000524">
    <property type="entry name" value="Tscrpt_reg_HTH_GntR"/>
</dbReference>
<dbReference type="GO" id="GO:0003700">
    <property type="term" value="F:DNA-binding transcription factor activity"/>
    <property type="evidence" value="ECO:0007669"/>
    <property type="project" value="InterPro"/>
</dbReference>
<protein>
    <submittedName>
        <fullName evidence="6">GntR family transcriptional regulator</fullName>
    </submittedName>
</protein>
<keyword evidence="3" id="KW-0804">Transcription</keyword>
<feature type="compositionally biased region" description="Low complexity" evidence="4">
    <location>
        <begin position="46"/>
        <end position="56"/>
    </location>
</feature>
<dbReference type="InterPro" id="IPR050679">
    <property type="entry name" value="Bact_HTH_transcr_reg"/>
</dbReference>
<dbReference type="STRING" id="758803.SAMN05421803_11279"/>
<feature type="domain" description="HTH gntR-type" evidence="5">
    <location>
        <begin position="4"/>
        <end position="73"/>
    </location>
</feature>
<dbReference type="RefSeq" id="WP_073380765.1">
    <property type="nucleotide sequence ID" value="NZ_FQZK01000012.1"/>
</dbReference>
<dbReference type="GO" id="GO:0003677">
    <property type="term" value="F:DNA binding"/>
    <property type="evidence" value="ECO:0007669"/>
    <property type="project" value="UniProtKB-KW"/>
</dbReference>
<dbReference type="InterPro" id="IPR011663">
    <property type="entry name" value="UTRA"/>
</dbReference>
<dbReference type="EMBL" id="FQZK01000012">
    <property type="protein sequence ID" value="SHJ98565.1"/>
    <property type="molecule type" value="Genomic_DNA"/>
</dbReference>
<dbReference type="Gene3D" id="1.10.10.10">
    <property type="entry name" value="Winged helix-like DNA-binding domain superfamily/Winged helix DNA-binding domain"/>
    <property type="match status" value="1"/>
</dbReference>
<evidence type="ECO:0000256" key="4">
    <source>
        <dbReference type="SAM" id="MobiDB-lite"/>
    </source>
</evidence>
<dbReference type="PANTHER" id="PTHR44846">
    <property type="entry name" value="MANNOSYL-D-GLYCERATE TRANSPORT/METABOLISM SYSTEM REPRESSOR MNGR-RELATED"/>
    <property type="match status" value="1"/>
</dbReference>
<dbReference type="InterPro" id="IPR028978">
    <property type="entry name" value="Chorismate_lyase_/UTRA_dom_sf"/>
</dbReference>
<organism evidence="6 7">
    <name type="scientific">Nocardiopsis flavescens</name>
    <dbReference type="NCBI Taxonomy" id="758803"/>
    <lineage>
        <taxon>Bacteria</taxon>
        <taxon>Bacillati</taxon>
        <taxon>Actinomycetota</taxon>
        <taxon>Actinomycetes</taxon>
        <taxon>Streptosporangiales</taxon>
        <taxon>Nocardiopsidaceae</taxon>
        <taxon>Nocardiopsis</taxon>
    </lineage>
</organism>
<feature type="compositionally biased region" description="Basic and acidic residues" evidence="4">
    <location>
        <begin position="78"/>
        <end position="89"/>
    </location>
</feature>
<dbReference type="Pfam" id="PF00392">
    <property type="entry name" value="GntR"/>
    <property type="match status" value="1"/>
</dbReference>
<dbReference type="AlphaFoldDB" id="A0A1M6NSD5"/>
<dbReference type="PROSITE" id="PS50949">
    <property type="entry name" value="HTH_GNTR"/>
    <property type="match status" value="1"/>
</dbReference>
<reference evidence="6 7" key="1">
    <citation type="submission" date="2016-11" db="EMBL/GenBank/DDBJ databases">
        <authorList>
            <person name="Jaros S."/>
            <person name="Januszkiewicz K."/>
            <person name="Wedrychowicz H."/>
        </authorList>
    </citation>
    <scope>NUCLEOTIDE SEQUENCE [LARGE SCALE GENOMIC DNA]</scope>
    <source>
        <strain evidence="6 7">CGMCC 4.5723</strain>
    </source>
</reference>
<evidence type="ECO:0000256" key="1">
    <source>
        <dbReference type="ARBA" id="ARBA00023015"/>
    </source>
</evidence>
<keyword evidence="7" id="KW-1185">Reference proteome</keyword>
<dbReference type="PANTHER" id="PTHR44846:SF17">
    <property type="entry name" value="GNTR-FAMILY TRANSCRIPTIONAL REGULATOR"/>
    <property type="match status" value="1"/>
</dbReference>
<accession>A0A1M6NSD5</accession>
<dbReference type="InterPro" id="IPR036390">
    <property type="entry name" value="WH_DNA-bd_sf"/>
</dbReference>
<dbReference type="Gene3D" id="3.40.1410.10">
    <property type="entry name" value="Chorismate lyase-like"/>
    <property type="match status" value="1"/>
</dbReference>
<sequence length="265" mass="29175">MATGEVYERVAEELRRRIRDGELAPGDPLPAQTGAGGGRDGDPSAVRRALGLLRAEGLVEDGPGGRGDVVRAPRRPVRRSDDRHQWEKDRVRAGLDERLSTGATERETGLEVDDLVFSAAYRRVRADAVLARALGVPEGAELVERLYRTRHRDERDPFSLVRSYLVAELVEGNPDLFDEAKEPWPGGTQSQLHTVGIELDRVEERVTARPPTAEEADELGLGPGAAVMVVHKASIDLRGRVADWSEIILPGDRAEAVFTTPLERW</sequence>
<evidence type="ECO:0000259" key="5">
    <source>
        <dbReference type="PROSITE" id="PS50949"/>
    </source>
</evidence>
<dbReference type="SUPFAM" id="SSF64288">
    <property type="entry name" value="Chorismate lyase-like"/>
    <property type="match status" value="1"/>
</dbReference>
<dbReference type="SUPFAM" id="SSF46785">
    <property type="entry name" value="Winged helix' DNA-binding domain"/>
    <property type="match status" value="1"/>
</dbReference>
<evidence type="ECO:0000256" key="2">
    <source>
        <dbReference type="ARBA" id="ARBA00023125"/>
    </source>
</evidence>
<keyword evidence="2" id="KW-0238">DNA-binding</keyword>
<evidence type="ECO:0000313" key="7">
    <source>
        <dbReference type="Proteomes" id="UP000184452"/>
    </source>
</evidence>
<proteinExistence type="predicted"/>
<evidence type="ECO:0000313" key="6">
    <source>
        <dbReference type="EMBL" id="SHJ98565.1"/>
    </source>
</evidence>
<dbReference type="InterPro" id="IPR036388">
    <property type="entry name" value="WH-like_DNA-bd_sf"/>
</dbReference>
<dbReference type="OrthoDB" id="4537656at2"/>
<feature type="region of interest" description="Disordered" evidence="4">
    <location>
        <begin position="17"/>
        <end position="89"/>
    </location>
</feature>